<proteinExistence type="predicted"/>
<evidence type="ECO:0000313" key="2">
    <source>
        <dbReference type="Proteomes" id="UP000017805"/>
    </source>
</evidence>
<dbReference type="AlphaFoldDB" id="U5L6Y1"/>
<keyword evidence="2" id="KW-1185">Reference proteome</keyword>
<dbReference type="KEGG" id="bif:N288_06160"/>
<name>U5L6Y1_9BACI</name>
<protein>
    <submittedName>
        <fullName evidence="1">Uncharacterized protein</fullName>
    </submittedName>
</protein>
<reference evidence="1 2" key="1">
    <citation type="submission" date="2013-07" db="EMBL/GenBank/DDBJ databases">
        <title>Complete genome sequence of Bacillus infantis NRRL B-14911 that has potential to induce cardiac disease by antigenic mimicry.</title>
        <authorList>
            <person name="Massilamany C."/>
            <person name="Smith T.P.L."/>
            <person name="Loy J.D."/>
            <person name="Barletta R."/>
            <person name="Reddy J."/>
        </authorList>
    </citation>
    <scope>NUCLEOTIDE SEQUENCE [LARGE SCALE GENOMIC DNA]</scope>
    <source>
        <strain evidence="1 2">NRRL B-14911</strain>
    </source>
</reference>
<evidence type="ECO:0000313" key="1">
    <source>
        <dbReference type="EMBL" id="AGX03165.1"/>
    </source>
</evidence>
<organism evidence="1 2">
    <name type="scientific">Bacillus infantis NRRL B-14911</name>
    <dbReference type="NCBI Taxonomy" id="1367477"/>
    <lineage>
        <taxon>Bacteria</taxon>
        <taxon>Bacillati</taxon>
        <taxon>Bacillota</taxon>
        <taxon>Bacilli</taxon>
        <taxon>Bacillales</taxon>
        <taxon>Bacillaceae</taxon>
        <taxon>Bacillus</taxon>
    </lineage>
</organism>
<dbReference type="HOGENOM" id="CLU_3388037_0_0_9"/>
<dbReference type="EMBL" id="CP006643">
    <property type="protein sequence ID" value="AGX03165.1"/>
    <property type="molecule type" value="Genomic_DNA"/>
</dbReference>
<dbReference type="Proteomes" id="UP000017805">
    <property type="component" value="Chromosome"/>
</dbReference>
<gene>
    <name evidence="1" type="ORF">N288_06160</name>
</gene>
<accession>U5L6Y1</accession>
<sequence length="32" mass="3603">MDSLPGQHVRKAEEGSAPAPFFLYIYLPLVKK</sequence>